<feature type="transmembrane region" description="Helical" evidence="1">
    <location>
        <begin position="92"/>
        <end position="111"/>
    </location>
</feature>
<dbReference type="InParanoid" id="J0L7C8"/>
<dbReference type="AlphaFoldDB" id="J0L7C8"/>
<feature type="non-terminal residue" evidence="3">
    <location>
        <position position="1"/>
    </location>
</feature>
<evidence type="ECO:0000259" key="2">
    <source>
        <dbReference type="Pfam" id="PF20153"/>
    </source>
</evidence>
<dbReference type="Pfam" id="PF20153">
    <property type="entry name" value="DUF6535"/>
    <property type="match status" value="1"/>
</dbReference>
<keyword evidence="4" id="KW-1185">Reference proteome</keyword>
<sequence>IDHMKNYDAELCKAHREEIDTLLVFAGLFSAVLTGFTVESYQWLQDDPNDAVISVLTQIAHTIGPNGSGVNAPPAQLSSSGIPRNVSVRVNAYWFTALSLSLATALVAILGKQWLREYGRHAAMHPKDRAAVRQMKFEGLQYWKVGEIILVLPL</sequence>
<name>J0L7C8_AURST</name>
<gene>
    <name evidence="3" type="ORF">AURDEDRAFT_18864</name>
</gene>
<feature type="non-terminal residue" evidence="3">
    <location>
        <position position="154"/>
    </location>
</feature>
<protein>
    <recommendedName>
        <fullName evidence="2">DUF6535 domain-containing protein</fullName>
    </recommendedName>
</protein>
<proteinExistence type="predicted"/>
<keyword evidence="1" id="KW-0472">Membrane</keyword>
<feature type="domain" description="DUF6535" evidence="2">
    <location>
        <begin position="2"/>
        <end position="154"/>
    </location>
</feature>
<dbReference type="eggNOG" id="ENOG502SN69">
    <property type="taxonomic scope" value="Eukaryota"/>
</dbReference>
<dbReference type="Proteomes" id="UP000006514">
    <property type="component" value="Unassembled WGS sequence"/>
</dbReference>
<evidence type="ECO:0000313" key="4">
    <source>
        <dbReference type="Proteomes" id="UP000006514"/>
    </source>
</evidence>
<reference evidence="4" key="1">
    <citation type="journal article" date="2012" name="Science">
        <title>The Paleozoic origin of enzymatic lignin decomposition reconstructed from 31 fungal genomes.</title>
        <authorList>
            <person name="Floudas D."/>
            <person name="Binder M."/>
            <person name="Riley R."/>
            <person name="Barry K."/>
            <person name="Blanchette R.A."/>
            <person name="Henrissat B."/>
            <person name="Martinez A.T."/>
            <person name="Otillar R."/>
            <person name="Spatafora J.W."/>
            <person name="Yadav J.S."/>
            <person name="Aerts A."/>
            <person name="Benoit I."/>
            <person name="Boyd A."/>
            <person name="Carlson A."/>
            <person name="Copeland A."/>
            <person name="Coutinho P.M."/>
            <person name="de Vries R.P."/>
            <person name="Ferreira P."/>
            <person name="Findley K."/>
            <person name="Foster B."/>
            <person name="Gaskell J."/>
            <person name="Glotzer D."/>
            <person name="Gorecki P."/>
            <person name="Heitman J."/>
            <person name="Hesse C."/>
            <person name="Hori C."/>
            <person name="Igarashi K."/>
            <person name="Jurgens J.A."/>
            <person name="Kallen N."/>
            <person name="Kersten P."/>
            <person name="Kohler A."/>
            <person name="Kuees U."/>
            <person name="Kumar T.K.A."/>
            <person name="Kuo A."/>
            <person name="LaButti K."/>
            <person name="Larrondo L.F."/>
            <person name="Lindquist E."/>
            <person name="Ling A."/>
            <person name="Lombard V."/>
            <person name="Lucas S."/>
            <person name="Lundell T."/>
            <person name="Martin R."/>
            <person name="McLaughlin D.J."/>
            <person name="Morgenstern I."/>
            <person name="Morin E."/>
            <person name="Murat C."/>
            <person name="Nagy L.G."/>
            <person name="Nolan M."/>
            <person name="Ohm R.A."/>
            <person name="Patyshakuliyeva A."/>
            <person name="Rokas A."/>
            <person name="Ruiz-Duenas F.J."/>
            <person name="Sabat G."/>
            <person name="Salamov A."/>
            <person name="Samejima M."/>
            <person name="Schmutz J."/>
            <person name="Slot J.C."/>
            <person name="St John F."/>
            <person name="Stenlid J."/>
            <person name="Sun H."/>
            <person name="Sun S."/>
            <person name="Syed K."/>
            <person name="Tsang A."/>
            <person name="Wiebenga A."/>
            <person name="Young D."/>
            <person name="Pisabarro A."/>
            <person name="Eastwood D.C."/>
            <person name="Martin F."/>
            <person name="Cullen D."/>
            <person name="Grigoriev I.V."/>
            <person name="Hibbett D.S."/>
        </authorList>
    </citation>
    <scope>NUCLEOTIDE SEQUENCE [LARGE SCALE GENOMIC DNA]</scope>
    <source>
        <strain evidence="4">TFB10046</strain>
    </source>
</reference>
<evidence type="ECO:0000256" key="1">
    <source>
        <dbReference type="SAM" id="Phobius"/>
    </source>
</evidence>
<organism evidence="3 4">
    <name type="scientific">Auricularia subglabra (strain TFB-10046 / SS5)</name>
    <name type="common">White-rot fungus</name>
    <name type="synonym">Auricularia delicata (strain TFB10046)</name>
    <dbReference type="NCBI Taxonomy" id="717982"/>
    <lineage>
        <taxon>Eukaryota</taxon>
        <taxon>Fungi</taxon>
        <taxon>Dikarya</taxon>
        <taxon>Basidiomycota</taxon>
        <taxon>Agaricomycotina</taxon>
        <taxon>Agaricomycetes</taxon>
        <taxon>Auriculariales</taxon>
        <taxon>Auriculariaceae</taxon>
        <taxon>Auricularia</taxon>
    </lineage>
</organism>
<dbReference type="InterPro" id="IPR045338">
    <property type="entry name" value="DUF6535"/>
</dbReference>
<dbReference type="EMBL" id="JH689208">
    <property type="protein sequence ID" value="EJD32216.1"/>
    <property type="molecule type" value="Genomic_DNA"/>
</dbReference>
<keyword evidence="1" id="KW-0812">Transmembrane</keyword>
<evidence type="ECO:0000313" key="3">
    <source>
        <dbReference type="EMBL" id="EJD32216.1"/>
    </source>
</evidence>
<feature type="transmembrane region" description="Helical" evidence="1">
    <location>
        <begin position="21"/>
        <end position="38"/>
    </location>
</feature>
<dbReference type="OMA" id="WRNEINI"/>
<keyword evidence="1" id="KW-1133">Transmembrane helix</keyword>
<accession>J0L7C8</accession>
<dbReference type="OrthoDB" id="3185525at2759"/>
<dbReference type="KEGG" id="adl:AURDEDRAFT_18864"/>